<dbReference type="PANTHER" id="PTHR10762:SF2">
    <property type="entry name" value="2-(3-AMINO-3-CARBOXYPROPYL)HISTIDINE SYNTHASE SUBUNIT 2"/>
    <property type="match status" value="1"/>
</dbReference>
<evidence type="ECO:0000313" key="7">
    <source>
        <dbReference type="EMBL" id="KAG2561688.1"/>
    </source>
</evidence>
<keyword evidence="4" id="KW-0479">Metal-binding</keyword>
<comment type="similarity">
    <text evidence="3">Belongs to the DPH1/DPH2 family. DPH2 subfamily.</text>
</comment>
<dbReference type="GO" id="GO:0017183">
    <property type="term" value="P:protein histidyl modification to diphthamide"/>
    <property type="evidence" value="ECO:0007669"/>
    <property type="project" value="InterPro"/>
</dbReference>
<evidence type="ECO:0000256" key="6">
    <source>
        <dbReference type="ARBA" id="ARBA00023014"/>
    </source>
</evidence>
<name>A0A8T0PLB4_PANVG</name>
<dbReference type="GO" id="GO:0090560">
    <property type="term" value="F:2-(3-amino-3-carboxypropyl)histidine synthase activity"/>
    <property type="evidence" value="ECO:0007669"/>
    <property type="project" value="InterPro"/>
</dbReference>
<sequence>MEADVGSRYEIPRTAEFLRARAYTRVALQFPDEMLKDAAAVSRALRRELATSGGGGVRVFVMADTAYNSCCVDEVGASHIDAQCVVHYGHTCMSPTSHLPAFFVFGKAPLDIHACATSMLECSRKGNKRILVLYGLEYAYALDDLRRTFEESCKSNSCNPEVQYADVLCSVMSPLSNTAEERSGTSCHKELSIKSDVPTFLNIRCSMECSSSTQKYNLGGVTWNISAQEKMDDYLIFWIGQDNSAFANIVLTFNKCEIVRYDAIKNQLSTDVSHLMKVLRRRYYLVEKAKDANIIGILVGTLGVAGYLHIIEQLKEVIRAAGKKSYTLVMGRPNSAKLANFPECEVFVYVSCAQTALLDSKDFLAPVITPFEAVLAFSRGREWTGEYLMDFKDLITSEKQEVTSASEEARFSFIKGAYVEDNCIQGTSYAVYASITV</sequence>
<dbReference type="AlphaFoldDB" id="A0A8T0PLB4"/>
<evidence type="ECO:0000256" key="2">
    <source>
        <dbReference type="ARBA" id="ARBA00005156"/>
    </source>
</evidence>
<reference evidence="7" key="1">
    <citation type="submission" date="2020-05" db="EMBL/GenBank/DDBJ databases">
        <title>WGS assembly of Panicum virgatum.</title>
        <authorList>
            <person name="Lovell J.T."/>
            <person name="Jenkins J."/>
            <person name="Shu S."/>
            <person name="Juenger T.E."/>
            <person name="Schmutz J."/>
        </authorList>
    </citation>
    <scope>NUCLEOTIDE SEQUENCE</scope>
    <source>
        <strain evidence="7">AP13</strain>
    </source>
</reference>
<comment type="pathway">
    <text evidence="2">Protein modification; peptidyl-diphthamide biosynthesis.</text>
</comment>
<evidence type="ECO:0000256" key="4">
    <source>
        <dbReference type="ARBA" id="ARBA00022723"/>
    </source>
</evidence>
<dbReference type="Gene3D" id="3.40.50.11840">
    <property type="entry name" value="Diphthamide synthesis DPH1/DPH2 domain 1"/>
    <property type="match status" value="1"/>
</dbReference>
<dbReference type="NCBIfam" id="TIGR00322">
    <property type="entry name" value="diphth2_R"/>
    <property type="match status" value="1"/>
</dbReference>
<comment type="caution">
    <text evidence="7">The sequence shown here is derived from an EMBL/GenBank/DDBJ whole genome shotgun (WGS) entry which is preliminary data.</text>
</comment>
<dbReference type="PANTHER" id="PTHR10762">
    <property type="entry name" value="DIPHTHAMIDE BIOSYNTHESIS PROTEIN"/>
    <property type="match status" value="1"/>
</dbReference>
<dbReference type="Pfam" id="PF01866">
    <property type="entry name" value="Diphthamide_syn"/>
    <property type="match status" value="1"/>
</dbReference>
<dbReference type="InterPro" id="IPR042263">
    <property type="entry name" value="DPH1/DPH2_1"/>
</dbReference>
<keyword evidence="5" id="KW-0408">Iron</keyword>
<comment type="cofactor">
    <cofactor evidence="1">
        <name>[4Fe-4S] cluster</name>
        <dbReference type="ChEBI" id="CHEBI:49883"/>
    </cofactor>
</comment>
<evidence type="ECO:0000256" key="3">
    <source>
        <dbReference type="ARBA" id="ARBA00006179"/>
    </source>
</evidence>
<evidence type="ECO:0000313" key="8">
    <source>
        <dbReference type="Proteomes" id="UP000823388"/>
    </source>
</evidence>
<organism evidence="7 8">
    <name type="scientific">Panicum virgatum</name>
    <name type="common">Blackwell switchgrass</name>
    <dbReference type="NCBI Taxonomy" id="38727"/>
    <lineage>
        <taxon>Eukaryota</taxon>
        <taxon>Viridiplantae</taxon>
        <taxon>Streptophyta</taxon>
        <taxon>Embryophyta</taxon>
        <taxon>Tracheophyta</taxon>
        <taxon>Spermatophyta</taxon>
        <taxon>Magnoliopsida</taxon>
        <taxon>Liliopsida</taxon>
        <taxon>Poales</taxon>
        <taxon>Poaceae</taxon>
        <taxon>PACMAD clade</taxon>
        <taxon>Panicoideae</taxon>
        <taxon>Panicodae</taxon>
        <taxon>Paniceae</taxon>
        <taxon>Panicinae</taxon>
        <taxon>Panicum</taxon>
        <taxon>Panicum sect. Hiantes</taxon>
    </lineage>
</organism>
<dbReference type="FunFam" id="3.40.50.11860:FF:000001">
    <property type="entry name" value="2-(3-amino-3-carboxypropyl)histidine synthase subunit 2"/>
    <property type="match status" value="1"/>
</dbReference>
<keyword evidence="6" id="KW-0411">Iron-sulfur</keyword>
<dbReference type="InterPro" id="IPR016435">
    <property type="entry name" value="DPH1/DPH2"/>
</dbReference>
<dbReference type="EMBL" id="CM029051">
    <property type="protein sequence ID" value="KAG2561688.1"/>
    <property type="molecule type" value="Genomic_DNA"/>
</dbReference>
<evidence type="ECO:0000256" key="5">
    <source>
        <dbReference type="ARBA" id="ARBA00023004"/>
    </source>
</evidence>
<protein>
    <recommendedName>
        <fullName evidence="9">2-(3-amino-3-carboxypropyl)histidine synthase subunit 2</fullName>
    </recommendedName>
</protein>
<evidence type="ECO:0008006" key="9">
    <source>
        <dbReference type="Google" id="ProtNLM"/>
    </source>
</evidence>
<dbReference type="SFLD" id="SFLDS00032">
    <property type="entry name" value="Radical_SAM_3-amino-3-carboxyp"/>
    <property type="match status" value="1"/>
</dbReference>
<dbReference type="GO" id="GO:0051536">
    <property type="term" value="F:iron-sulfur cluster binding"/>
    <property type="evidence" value="ECO:0007669"/>
    <property type="project" value="UniProtKB-KW"/>
</dbReference>
<dbReference type="FunFam" id="3.40.50.11840:FF:000004">
    <property type="entry name" value="2-(3-amino-3-carboxypropyl)histidine synthase subunit 2"/>
    <property type="match status" value="1"/>
</dbReference>
<dbReference type="Proteomes" id="UP000823388">
    <property type="component" value="Chromosome 8K"/>
</dbReference>
<dbReference type="Gene3D" id="3.40.50.11860">
    <property type="entry name" value="Diphthamide synthesis DPH1/DPH2 domain 3"/>
    <property type="match status" value="1"/>
</dbReference>
<dbReference type="GO" id="GO:0046872">
    <property type="term" value="F:metal ion binding"/>
    <property type="evidence" value="ECO:0007669"/>
    <property type="project" value="UniProtKB-KW"/>
</dbReference>
<gene>
    <name evidence="7" type="ORF">PVAP13_8KG141500</name>
</gene>
<evidence type="ECO:0000256" key="1">
    <source>
        <dbReference type="ARBA" id="ARBA00001966"/>
    </source>
</evidence>
<accession>A0A8T0PLB4</accession>
<dbReference type="SFLD" id="SFLDG01121">
    <property type="entry name" value="Diphthamide_biosynthesis"/>
    <property type="match status" value="1"/>
</dbReference>
<dbReference type="InterPro" id="IPR042265">
    <property type="entry name" value="DPH1/DPH2_3"/>
</dbReference>
<proteinExistence type="inferred from homology"/>
<keyword evidence="8" id="KW-1185">Reference proteome</keyword>